<keyword evidence="1" id="KW-1133">Transmembrane helix</keyword>
<keyword evidence="1" id="KW-0472">Membrane</keyword>
<proteinExistence type="predicted"/>
<dbReference type="Proteomes" id="UP000236547">
    <property type="component" value="Unassembled WGS sequence"/>
</dbReference>
<feature type="transmembrane region" description="Helical" evidence="1">
    <location>
        <begin position="53"/>
        <end position="73"/>
    </location>
</feature>
<evidence type="ECO:0000313" key="3">
    <source>
        <dbReference type="Proteomes" id="UP000236547"/>
    </source>
</evidence>
<feature type="transmembrane region" description="Helical" evidence="1">
    <location>
        <begin position="85"/>
        <end position="108"/>
    </location>
</feature>
<keyword evidence="3" id="KW-1185">Reference proteome</keyword>
<feature type="transmembrane region" description="Helical" evidence="1">
    <location>
        <begin position="24"/>
        <end position="41"/>
    </location>
</feature>
<evidence type="ECO:0000256" key="1">
    <source>
        <dbReference type="SAM" id="Phobius"/>
    </source>
</evidence>
<protein>
    <submittedName>
        <fullName evidence="2">Uncharacterized protein</fullName>
    </submittedName>
</protein>
<gene>
    <name evidence="2" type="ORF">C1O25_08015</name>
</gene>
<comment type="caution">
    <text evidence="2">The sequence shown here is derived from an EMBL/GenBank/DDBJ whole genome shotgun (WGS) entry which is preliminary data.</text>
</comment>
<dbReference type="EMBL" id="POSM01000008">
    <property type="protein sequence ID" value="PNI01466.1"/>
    <property type="molecule type" value="Genomic_DNA"/>
</dbReference>
<name>A0ABX4WEH1_VIBDI</name>
<sequence>MYIWNINQLKQDIKRNQLTETDRFIYLFIYLLFMTITIEILSFAPDRYEFNEWYLTSFIANFIILFIGTYATYHVNGGNNGFDFLGKYFSLGFVVTVRFIVFLIPIAFVNSLVFSTHLESGKTFSTEGLETMLYIIWNALLYWYLYKQFKDIQN</sequence>
<feature type="transmembrane region" description="Helical" evidence="1">
    <location>
        <begin position="128"/>
        <end position="146"/>
    </location>
</feature>
<accession>A0ABX4WEH1</accession>
<reference evidence="2 3" key="1">
    <citation type="submission" date="2018-01" db="EMBL/GenBank/DDBJ databases">
        <title>Draft genome sequences of six Vibrio diazotrophicus strains isolated from deep-sea sediments of the Baltic Sea.</title>
        <authorList>
            <person name="Castillo D."/>
            <person name="Vandieken V."/>
            <person name="Chiang O."/>
            <person name="Middelboe M."/>
        </authorList>
    </citation>
    <scope>NUCLEOTIDE SEQUENCE [LARGE SCALE GENOMIC DNA]</scope>
    <source>
        <strain evidence="2 3">65.10M</strain>
    </source>
</reference>
<organism evidence="2 3">
    <name type="scientific">Vibrio diazotrophicus</name>
    <dbReference type="NCBI Taxonomy" id="685"/>
    <lineage>
        <taxon>Bacteria</taxon>
        <taxon>Pseudomonadati</taxon>
        <taxon>Pseudomonadota</taxon>
        <taxon>Gammaproteobacteria</taxon>
        <taxon>Vibrionales</taxon>
        <taxon>Vibrionaceae</taxon>
        <taxon>Vibrio</taxon>
    </lineage>
</organism>
<keyword evidence="1" id="KW-0812">Transmembrane</keyword>
<evidence type="ECO:0000313" key="2">
    <source>
        <dbReference type="EMBL" id="PNI01466.1"/>
    </source>
</evidence>